<accession>A0A6B0Y2K9</accession>
<feature type="transmembrane region" description="Helical" evidence="7">
    <location>
        <begin position="252"/>
        <end position="273"/>
    </location>
</feature>
<organism evidence="9">
    <name type="scientific">Boseongicola sp. SB0664_bin_43</name>
    <dbReference type="NCBI Taxonomy" id="2604844"/>
    <lineage>
        <taxon>Bacteria</taxon>
        <taxon>Pseudomonadati</taxon>
        <taxon>Pseudomonadota</taxon>
        <taxon>Alphaproteobacteria</taxon>
        <taxon>Rhodobacterales</taxon>
        <taxon>Paracoccaceae</taxon>
        <taxon>Boseongicola</taxon>
    </lineage>
</organism>
<dbReference type="GO" id="GO:0055085">
    <property type="term" value="P:transmembrane transport"/>
    <property type="evidence" value="ECO:0007669"/>
    <property type="project" value="InterPro"/>
</dbReference>
<dbReference type="PANTHER" id="PTHR30151:SF41">
    <property type="entry name" value="ABC TRANSPORTER PERMEASE PROTEIN"/>
    <property type="match status" value="1"/>
</dbReference>
<evidence type="ECO:0000256" key="5">
    <source>
        <dbReference type="ARBA" id="ARBA00022989"/>
    </source>
</evidence>
<feature type="domain" description="ABC transmembrane type-1" evidence="8">
    <location>
        <begin position="86"/>
        <end position="270"/>
    </location>
</feature>
<sequence length="290" mass="31963">MSTKSTTDRVQVVHEHGGAPINIGHLRRARRERVLSWVMPIALLAVAICLWEFLIRYHEVPKYLIPAPSLIAETLARDFASLMASSWFTVKLTFLSLALAIVGGVLLGALFALSRPVELSLFPFAVILQVTPVVAIAPLILIYVDSTFAALLICAWIVAFFPILTSTVVGLRSADHNLRDLFAMYRATPWQKLRYLLAPSALPYFMAALRVAGGLALIGAVVAEFVAGTAGQHTGLASRIIESSFRSEIPRMFAALFLVSLLGIVIFLLTSWASHRVLGHWHESEIRREH</sequence>
<keyword evidence="6 7" id="KW-0472">Membrane</keyword>
<dbReference type="EMBL" id="VXRY01000430">
    <property type="protein sequence ID" value="MXY34515.1"/>
    <property type="molecule type" value="Genomic_DNA"/>
</dbReference>
<comment type="subcellular location">
    <subcellularLocation>
        <location evidence="1 7">Cell membrane</location>
        <topology evidence="1 7">Multi-pass membrane protein</topology>
    </subcellularLocation>
</comment>
<evidence type="ECO:0000256" key="6">
    <source>
        <dbReference type="ARBA" id="ARBA00023136"/>
    </source>
</evidence>
<keyword evidence="5 7" id="KW-1133">Transmembrane helix</keyword>
<evidence type="ECO:0000256" key="4">
    <source>
        <dbReference type="ARBA" id="ARBA00022692"/>
    </source>
</evidence>
<evidence type="ECO:0000313" key="9">
    <source>
        <dbReference type="EMBL" id="MXY34515.1"/>
    </source>
</evidence>
<dbReference type="Pfam" id="PF00528">
    <property type="entry name" value="BPD_transp_1"/>
    <property type="match status" value="1"/>
</dbReference>
<name>A0A6B0Y2K9_9RHOB</name>
<proteinExistence type="inferred from homology"/>
<protein>
    <submittedName>
        <fullName evidence="9">ABC transporter permease</fullName>
    </submittedName>
</protein>
<keyword evidence="3" id="KW-1003">Cell membrane</keyword>
<keyword evidence="4 7" id="KW-0812">Transmembrane</keyword>
<feature type="transmembrane region" description="Helical" evidence="7">
    <location>
        <begin position="34"/>
        <end position="54"/>
    </location>
</feature>
<dbReference type="InterPro" id="IPR035906">
    <property type="entry name" value="MetI-like_sf"/>
</dbReference>
<dbReference type="GO" id="GO:0005886">
    <property type="term" value="C:plasma membrane"/>
    <property type="evidence" value="ECO:0007669"/>
    <property type="project" value="UniProtKB-SubCell"/>
</dbReference>
<comment type="caution">
    <text evidence="9">The sequence shown here is derived from an EMBL/GenBank/DDBJ whole genome shotgun (WGS) entry which is preliminary data.</text>
</comment>
<feature type="transmembrane region" description="Helical" evidence="7">
    <location>
        <begin position="92"/>
        <end position="114"/>
    </location>
</feature>
<dbReference type="Gene3D" id="1.10.3720.10">
    <property type="entry name" value="MetI-like"/>
    <property type="match status" value="1"/>
</dbReference>
<feature type="transmembrane region" description="Helical" evidence="7">
    <location>
        <begin position="150"/>
        <end position="171"/>
    </location>
</feature>
<dbReference type="InterPro" id="IPR000515">
    <property type="entry name" value="MetI-like"/>
</dbReference>
<dbReference type="CDD" id="cd06261">
    <property type="entry name" value="TM_PBP2"/>
    <property type="match status" value="1"/>
</dbReference>
<evidence type="ECO:0000256" key="3">
    <source>
        <dbReference type="ARBA" id="ARBA00022475"/>
    </source>
</evidence>
<evidence type="ECO:0000256" key="7">
    <source>
        <dbReference type="RuleBase" id="RU363032"/>
    </source>
</evidence>
<dbReference type="AlphaFoldDB" id="A0A6B0Y2K9"/>
<evidence type="ECO:0000259" key="8">
    <source>
        <dbReference type="PROSITE" id="PS50928"/>
    </source>
</evidence>
<feature type="transmembrane region" description="Helical" evidence="7">
    <location>
        <begin position="121"/>
        <end position="144"/>
    </location>
</feature>
<keyword evidence="2 7" id="KW-0813">Transport</keyword>
<evidence type="ECO:0000256" key="1">
    <source>
        <dbReference type="ARBA" id="ARBA00004651"/>
    </source>
</evidence>
<evidence type="ECO:0000256" key="2">
    <source>
        <dbReference type="ARBA" id="ARBA00022448"/>
    </source>
</evidence>
<dbReference type="PANTHER" id="PTHR30151">
    <property type="entry name" value="ALKANE SULFONATE ABC TRANSPORTER-RELATED, MEMBRANE SUBUNIT"/>
    <property type="match status" value="1"/>
</dbReference>
<dbReference type="SUPFAM" id="SSF161098">
    <property type="entry name" value="MetI-like"/>
    <property type="match status" value="1"/>
</dbReference>
<reference evidence="9" key="1">
    <citation type="submission" date="2019-09" db="EMBL/GenBank/DDBJ databases">
        <title>Characterisation of the sponge microbiome using genome-centric metagenomics.</title>
        <authorList>
            <person name="Engelberts J.P."/>
            <person name="Robbins S.J."/>
            <person name="De Goeij J.M."/>
            <person name="Aranda M."/>
            <person name="Bell S.C."/>
            <person name="Webster N.S."/>
        </authorList>
    </citation>
    <scope>NUCLEOTIDE SEQUENCE</scope>
    <source>
        <strain evidence="9">SB0664_bin_43</strain>
    </source>
</reference>
<dbReference type="PROSITE" id="PS50928">
    <property type="entry name" value="ABC_TM1"/>
    <property type="match status" value="1"/>
</dbReference>
<gene>
    <name evidence="9" type="ORF">F4Y60_10615</name>
</gene>
<comment type="similarity">
    <text evidence="7">Belongs to the binding-protein-dependent transport system permease family.</text>
</comment>